<accession>A0A5B8S5Q6</accession>
<dbReference type="PANTHER" id="PTHR32347:SF29">
    <property type="entry name" value="UPF0194 MEMBRANE PROTEIN YBHG"/>
    <property type="match status" value="1"/>
</dbReference>
<evidence type="ECO:0000256" key="3">
    <source>
        <dbReference type="SAM" id="Phobius"/>
    </source>
</evidence>
<dbReference type="InterPro" id="IPR059052">
    <property type="entry name" value="HH_YbhG-like"/>
</dbReference>
<keyword evidence="3" id="KW-0472">Membrane</keyword>
<organism evidence="6 7">
    <name type="scientific">Novosphingobium ginsenosidimutans</name>
    <dbReference type="NCBI Taxonomy" id="1176536"/>
    <lineage>
        <taxon>Bacteria</taxon>
        <taxon>Pseudomonadati</taxon>
        <taxon>Pseudomonadota</taxon>
        <taxon>Alphaproteobacteria</taxon>
        <taxon>Sphingomonadales</taxon>
        <taxon>Sphingomonadaceae</taxon>
        <taxon>Novosphingobium</taxon>
    </lineage>
</organism>
<sequence length="341" mass="36341">MGETPAGSAKSGRLKQAILLIILAGLIFLGGRWAGLWGGADDGQLKLYGNVEIREVQLGFRVGGRISKLYVDEGDRVVPGQVLAELDTRPLDDRLAGAAARLDAASAAAQRDANGSRPQEVGEARAAVAAAEARLIEARRQFERRQALVDKGFISKADVQTAEAGVAAAEASLSAARNSLSLAEEGVRAEDRAASEASRNAAFAERRSVQTDLSDARIIAAEQGQVLTRARELGAIVQPGQTVLTVALTQPVRVRAYVAEPDLPKIRPGMAVTVSVDGSDKRWPARIGYIAPVAEFTPKTVQTEQLRADLVYRLRLTVDDPRGELRQGQPVTVSIPADGKR</sequence>
<keyword evidence="3" id="KW-0812">Transmembrane</keyword>
<dbReference type="AlphaFoldDB" id="A0A5B8S5Q6"/>
<keyword evidence="7" id="KW-1185">Reference proteome</keyword>
<evidence type="ECO:0000313" key="6">
    <source>
        <dbReference type="EMBL" id="QEA16916.1"/>
    </source>
</evidence>
<dbReference type="Pfam" id="PF25990">
    <property type="entry name" value="Beta-barrel_YknX"/>
    <property type="match status" value="1"/>
</dbReference>
<dbReference type="GO" id="GO:0042597">
    <property type="term" value="C:periplasmic space"/>
    <property type="evidence" value="ECO:0007669"/>
    <property type="project" value="UniProtKB-SubCell"/>
</dbReference>
<reference evidence="6 7" key="1">
    <citation type="journal article" date="2013" name="J. Microbiol. Biotechnol.">
        <title>Novosphingobium ginsenosidimutans sp. nov., with the ability to convert ginsenoside.</title>
        <authorList>
            <person name="Kim J.K."/>
            <person name="He D."/>
            <person name="Liu Q.M."/>
            <person name="Park H.Y."/>
            <person name="Jung M.S."/>
            <person name="Yoon M.H."/>
            <person name="Kim S.C."/>
            <person name="Im W.T."/>
        </authorList>
    </citation>
    <scope>NUCLEOTIDE SEQUENCE [LARGE SCALE GENOMIC DNA]</scope>
    <source>
        <strain evidence="6 7">FW-6</strain>
    </source>
</reference>
<dbReference type="Gene3D" id="2.40.50.100">
    <property type="match status" value="1"/>
</dbReference>
<proteinExistence type="predicted"/>
<dbReference type="RefSeq" id="WP_147090995.1">
    <property type="nucleotide sequence ID" value="NZ_BAABJD010000002.1"/>
</dbReference>
<dbReference type="Gene3D" id="2.40.30.170">
    <property type="match status" value="1"/>
</dbReference>
<dbReference type="InterPro" id="IPR058636">
    <property type="entry name" value="Beta-barrel_YknX"/>
</dbReference>
<comment type="subcellular location">
    <subcellularLocation>
        <location evidence="1">Cell envelope</location>
    </subcellularLocation>
</comment>
<dbReference type="Pfam" id="PF25881">
    <property type="entry name" value="HH_YBHG"/>
    <property type="match status" value="1"/>
</dbReference>
<dbReference type="KEGG" id="ngf:FRF71_12695"/>
<feature type="domain" description="YbhG-like alpha-helical hairpin" evidence="4">
    <location>
        <begin position="86"/>
        <end position="213"/>
    </location>
</feature>
<keyword evidence="2" id="KW-0175">Coiled coil</keyword>
<gene>
    <name evidence="6" type="ORF">FRF71_12695</name>
</gene>
<dbReference type="OrthoDB" id="9813967at2"/>
<feature type="domain" description="YknX-like beta-barrel" evidence="5">
    <location>
        <begin position="253"/>
        <end position="335"/>
    </location>
</feature>
<name>A0A5B8S5Q6_9SPHN</name>
<dbReference type="Proteomes" id="UP000321172">
    <property type="component" value="Chromosome"/>
</dbReference>
<evidence type="ECO:0000259" key="4">
    <source>
        <dbReference type="Pfam" id="PF25881"/>
    </source>
</evidence>
<dbReference type="EMBL" id="CP042345">
    <property type="protein sequence ID" value="QEA16916.1"/>
    <property type="molecule type" value="Genomic_DNA"/>
</dbReference>
<evidence type="ECO:0000313" key="7">
    <source>
        <dbReference type="Proteomes" id="UP000321172"/>
    </source>
</evidence>
<evidence type="ECO:0000259" key="5">
    <source>
        <dbReference type="Pfam" id="PF25990"/>
    </source>
</evidence>
<dbReference type="PANTHER" id="PTHR32347">
    <property type="entry name" value="EFFLUX SYSTEM COMPONENT YKNX-RELATED"/>
    <property type="match status" value="1"/>
</dbReference>
<protein>
    <submittedName>
        <fullName evidence="6">HlyD family efflux transporter periplasmic adaptor subunit</fullName>
    </submittedName>
</protein>
<dbReference type="InterPro" id="IPR050465">
    <property type="entry name" value="UPF0194_transport"/>
</dbReference>
<evidence type="ECO:0000256" key="1">
    <source>
        <dbReference type="ARBA" id="ARBA00004196"/>
    </source>
</evidence>
<dbReference type="Gene3D" id="1.10.287.470">
    <property type="entry name" value="Helix hairpin bin"/>
    <property type="match status" value="2"/>
</dbReference>
<dbReference type="SUPFAM" id="SSF111369">
    <property type="entry name" value="HlyD-like secretion proteins"/>
    <property type="match status" value="3"/>
</dbReference>
<evidence type="ECO:0000256" key="2">
    <source>
        <dbReference type="ARBA" id="ARBA00023054"/>
    </source>
</evidence>
<feature type="transmembrane region" description="Helical" evidence="3">
    <location>
        <begin position="17"/>
        <end position="37"/>
    </location>
</feature>
<keyword evidence="3" id="KW-1133">Transmembrane helix</keyword>